<accession>A0ACC1RJP5</accession>
<organism evidence="1 2">
    <name type="scientific">Fusarium decemcellulare</name>
    <dbReference type="NCBI Taxonomy" id="57161"/>
    <lineage>
        <taxon>Eukaryota</taxon>
        <taxon>Fungi</taxon>
        <taxon>Dikarya</taxon>
        <taxon>Ascomycota</taxon>
        <taxon>Pezizomycotina</taxon>
        <taxon>Sordariomycetes</taxon>
        <taxon>Hypocreomycetidae</taxon>
        <taxon>Hypocreales</taxon>
        <taxon>Nectriaceae</taxon>
        <taxon>Fusarium</taxon>
        <taxon>Fusarium decemcellulare species complex</taxon>
    </lineage>
</organism>
<sequence>MLGSPRHHTSAAFFYGTQHQSNRQPASPSAVRHCCHRVRLAVLYLLDEAGPYPQSDRLAAQVGHGGLDATILIAHYHDQTQSGLVPGHSDFAIGAYQGLPRVLVKEERRGRQIHEYEEKGGSMISEGGHYRLLGGMHGVLPRESSRHGSGQRAQGCAAVQGGQEAKWAKSAETNKFGRANRQNHGRTIHWVEERTISRRSHGLSLPQSASLPRRPELQATVAFQNEPNQRTRREITTTAFSESLPCGDLQMPEKDPSHRNNPNSTGPKLPSTRQQKQTVASTNPASNVQLDWAPSSKAGGSNFRAPSSNPMELRLVLVLVLVPLRNGRLLAVPCAVPCATFFWKGKALDWVHLLMAFHSRDLHVAMRAEGANAKHLGRRIRDASRTRRRSWRWMENPVIAIIALGSSVPSPPPTLIEA</sequence>
<dbReference type="Proteomes" id="UP001148629">
    <property type="component" value="Unassembled WGS sequence"/>
</dbReference>
<dbReference type="EMBL" id="JANRMS010003333">
    <property type="protein sequence ID" value="KAJ3518773.1"/>
    <property type="molecule type" value="Genomic_DNA"/>
</dbReference>
<evidence type="ECO:0000313" key="1">
    <source>
        <dbReference type="EMBL" id="KAJ3518773.1"/>
    </source>
</evidence>
<evidence type="ECO:0000313" key="2">
    <source>
        <dbReference type="Proteomes" id="UP001148629"/>
    </source>
</evidence>
<reference evidence="1" key="1">
    <citation type="submission" date="2022-08" db="EMBL/GenBank/DDBJ databases">
        <title>Genome Sequence of Fusarium decemcellulare.</title>
        <authorList>
            <person name="Buettner E."/>
        </authorList>
    </citation>
    <scope>NUCLEOTIDE SEQUENCE</scope>
    <source>
        <strain evidence="1">Babe19</strain>
    </source>
</reference>
<comment type="caution">
    <text evidence="1">The sequence shown here is derived from an EMBL/GenBank/DDBJ whole genome shotgun (WGS) entry which is preliminary data.</text>
</comment>
<gene>
    <name evidence="1" type="ORF">NM208_g14388</name>
</gene>
<name>A0ACC1RJP5_9HYPO</name>
<keyword evidence="2" id="KW-1185">Reference proteome</keyword>
<protein>
    <submittedName>
        <fullName evidence="1">Uncharacterized protein</fullName>
    </submittedName>
</protein>
<proteinExistence type="predicted"/>